<evidence type="ECO:0000313" key="2">
    <source>
        <dbReference type="EMBL" id="SEL51900.1"/>
    </source>
</evidence>
<dbReference type="Proteomes" id="UP000198984">
    <property type="component" value="Unassembled WGS sequence"/>
</dbReference>
<dbReference type="SUPFAM" id="SSF81296">
    <property type="entry name" value="E set domains"/>
    <property type="match status" value="1"/>
</dbReference>
<dbReference type="PROSITE" id="PS50093">
    <property type="entry name" value="PKD"/>
    <property type="match status" value="2"/>
</dbReference>
<keyword evidence="3" id="KW-1185">Reference proteome</keyword>
<evidence type="ECO:0000313" key="3">
    <source>
        <dbReference type="Proteomes" id="UP000198984"/>
    </source>
</evidence>
<evidence type="ECO:0000259" key="1">
    <source>
        <dbReference type="PROSITE" id="PS50093"/>
    </source>
</evidence>
<reference evidence="2 3" key="1">
    <citation type="submission" date="2016-10" db="EMBL/GenBank/DDBJ databases">
        <authorList>
            <person name="de Groot N.N."/>
        </authorList>
    </citation>
    <scope>NUCLEOTIDE SEQUENCE [LARGE SCALE GENOMIC DNA]</scope>
    <source>
        <strain evidence="2 3">DSM 21039</strain>
    </source>
</reference>
<dbReference type="SUPFAM" id="SSF49299">
    <property type="entry name" value="PKD domain"/>
    <property type="match status" value="2"/>
</dbReference>
<dbReference type="InterPro" id="IPR014756">
    <property type="entry name" value="Ig_E-set"/>
</dbReference>
<dbReference type="InterPro" id="IPR035986">
    <property type="entry name" value="PKD_dom_sf"/>
</dbReference>
<dbReference type="EMBL" id="FOBB01000002">
    <property type="protein sequence ID" value="SEL51900.1"/>
    <property type="molecule type" value="Genomic_DNA"/>
</dbReference>
<dbReference type="Pfam" id="PF13585">
    <property type="entry name" value="CHU_C"/>
    <property type="match status" value="1"/>
</dbReference>
<dbReference type="Pfam" id="PF19081">
    <property type="entry name" value="Ig_7"/>
    <property type="match status" value="4"/>
</dbReference>
<dbReference type="CDD" id="cd00102">
    <property type="entry name" value="IPT"/>
    <property type="match status" value="1"/>
</dbReference>
<dbReference type="InterPro" id="IPR044023">
    <property type="entry name" value="Ig_7"/>
</dbReference>
<dbReference type="InterPro" id="IPR022409">
    <property type="entry name" value="PKD/Chitinase_dom"/>
</dbReference>
<sequence>MRSLLPNFCLRSNKLGLIVFYNIYFLLITNLTHAQAPTITSFSPATICPGQPVTITGTNFTGATQVKFSTTNAVSFTVNSATSITATVSDQATNGPITVTVPPNTATSTGTLTVLPAPKPVLKDISTVDDPFTNCDGNATYKLTVSNNSVVTGTGNTYEINWGDNTPVFTQTDWPTAAQISHTYTTQGFFPLTLTITQANGCTQSVVYQFYNGKNPLASFTTTSSTTGLCAPADVEFQIGNWFNNTPGTTYDIDFGDGTPHAILTHPLEATNITHLLTHRYNTSSCPSPDFTATLKAINGCFTTTYTLNQIIIRLKPVADFDAPPSPVCINTPVCFTNKTVGGYNGNGCSRISTFLWDFGDHTTSTLEDPPCHTYATPGTYTVKLTAANTGCGASTKIKTVTVNPISPPPTVAAPSPVYCQGQPAAQLNANGTGLLWYTSATGGTGSATAPTPSTNVPGTQTWYVSQTLPAHCESARVPVSVIVNAMPAAPGVATPVQLCLNQIATPLTATGTGLLWYTAATGGTGSPTAPTPSTAAVGSTTYYVSQTINNCEGPRAAITVTVNALATAPGVTSPVTYCQNQTAVPLTANGTGLLWYTTPTGGVGSATAPTPSTATPGSTTWYVSQVTGCGEGPRASITVVVNVSPTAAISYTPSIFCNINTPPVAVTHTGAAGGTYSVTPAGLTIDPSTGTISPTGATAGVYTIRYTIPGTGGCTDYITTATVTVNGAPAATISYPPICTADAATPVTLTGSAGGTFSSTAGLTINAATGVITPATSTPGNYTVTYTIAAAAPCPGLVTTTQVTVTRAPSATISYTPATLCNVANTPATPNLPVAVIRTGTQGGTYTITPAIGLPIISTSGIINPAGAIAGVYTIKYTVAGTGGCADFSTTTTVTVNNTPTATISYAGSPYCGSIAVPQPVSLSGTAGGVFSSTAGLSINVATGAIDPSLSAAGTYTVTYTIAAAPPCPGYVTTTTVQIEESPVITFPTPAQSICSGETAVFTPASTVAGTTYTWAVVGPLPTNVAGTSAGTASGPNPLITLSFTNTGAASQVLTVRVIPVNPAQKPCAGAPYDLLLTVKPATPAPLTDTAHFCMAAPPAALHVNALPGTTLKWYDQNGGLLNAAPVISTAATAQFTYYVSQTNSYGCESPKSKIIAIVHPTVKIVSTSFTNPTACGVPSGAVVLNIKDLNNGAVPNIPVVVHYNKFQLAQTFTGSTDAAGNITIPLTAGTYSNMYVETTGSCNSQKIPDVFILRDPSPPAAPVAGYNPPLCTEMPLTLTALSATSEQAGPIDYVWAGPAFGPYADTVRNTVVTFPSATQADAGTYAVYAMQNNCISSAASFEVLIKQSPAKPVITTRTPLCVGDDLVLQASSSIPGNAAINYVWKGPGRGFPVNGPNAAINSVKVEDAGIYTITVSSPETGCSASTDTLIQIGGYPVVKFAQDTLTLPTGYRLPLDPVITNATDPGILPIKSYTWTPLQDLDCNNDTCSAPIANIKNDVCYNVTVTNVYGCTGSDKLCIKVFCQSSQVFIPNAFAPNGNVPENRKLMVRATGINAVKSFRIFNRWGKMLFERSNFAPNSADFGWDGRVNGKLADTGVYIYTVEVICENGVPYTFKGNVTLL</sequence>
<dbReference type="CDD" id="cd00146">
    <property type="entry name" value="PKD"/>
    <property type="match status" value="1"/>
</dbReference>
<dbReference type="Gene3D" id="2.60.40.10">
    <property type="entry name" value="Immunoglobulins"/>
    <property type="match status" value="6"/>
</dbReference>
<name>A0A1H7QV81_9BACT</name>
<dbReference type="Pfam" id="PF18911">
    <property type="entry name" value="PKD_4"/>
    <property type="match status" value="1"/>
</dbReference>
<dbReference type="OrthoDB" id="7794186at2"/>
<organism evidence="2 3">
    <name type="scientific">Chitinophaga rupis</name>
    <dbReference type="NCBI Taxonomy" id="573321"/>
    <lineage>
        <taxon>Bacteria</taxon>
        <taxon>Pseudomonadati</taxon>
        <taxon>Bacteroidota</taxon>
        <taxon>Chitinophagia</taxon>
        <taxon>Chitinophagales</taxon>
        <taxon>Chitinophagaceae</taxon>
        <taxon>Chitinophaga</taxon>
    </lineage>
</organism>
<dbReference type="SMART" id="SM00089">
    <property type="entry name" value="PKD"/>
    <property type="match status" value="1"/>
</dbReference>
<proteinExistence type="predicted"/>
<dbReference type="SUPFAM" id="SSF48726">
    <property type="entry name" value="Immunoglobulin"/>
    <property type="match status" value="1"/>
</dbReference>
<feature type="domain" description="PKD" evidence="1">
    <location>
        <begin position="354"/>
        <end position="403"/>
    </location>
</feature>
<dbReference type="RefSeq" id="WP_089909770.1">
    <property type="nucleotide sequence ID" value="NZ_FOBB01000002.1"/>
</dbReference>
<accession>A0A1H7QV81</accession>
<protein>
    <submittedName>
        <fullName evidence="2">Gliding motility-associated C-terminal domain-containing protein</fullName>
    </submittedName>
</protein>
<gene>
    <name evidence="2" type="ORF">SAMN04488505_102456</name>
</gene>
<dbReference type="InterPro" id="IPR000601">
    <property type="entry name" value="PKD_dom"/>
</dbReference>
<feature type="domain" description="PKD" evidence="1">
    <location>
        <begin position="128"/>
        <end position="201"/>
    </location>
</feature>
<dbReference type="InterPro" id="IPR036179">
    <property type="entry name" value="Ig-like_dom_sf"/>
</dbReference>
<dbReference type="STRING" id="573321.SAMN04488505_102456"/>
<dbReference type="InterPro" id="IPR013783">
    <property type="entry name" value="Ig-like_fold"/>
</dbReference>